<dbReference type="CTD" id="20241996"/>
<evidence type="ECO:0000256" key="1">
    <source>
        <dbReference type="SAM" id="Coils"/>
    </source>
</evidence>
<dbReference type="OMA" id="SDFSWAD"/>
<feature type="compositionally biased region" description="Basic and acidic residues" evidence="2">
    <location>
        <begin position="1596"/>
        <end position="1606"/>
    </location>
</feature>
<dbReference type="OrthoDB" id="2556847at2759"/>
<evidence type="ECO:0000259" key="3">
    <source>
        <dbReference type="Pfam" id="PF15249"/>
    </source>
</evidence>
<feature type="compositionally biased region" description="Acidic residues" evidence="2">
    <location>
        <begin position="1581"/>
        <end position="1591"/>
    </location>
</feature>
<feature type="compositionally biased region" description="Polar residues" evidence="2">
    <location>
        <begin position="191"/>
        <end position="200"/>
    </location>
</feature>
<dbReference type="RefSeq" id="XP_009046904.1">
    <property type="nucleotide sequence ID" value="XM_009048656.1"/>
</dbReference>
<feature type="compositionally biased region" description="Polar residues" evidence="2">
    <location>
        <begin position="588"/>
        <end position="597"/>
    </location>
</feature>
<feature type="compositionally biased region" description="Low complexity" evidence="2">
    <location>
        <begin position="159"/>
        <end position="190"/>
    </location>
</feature>
<sequence>MEDGLEVNIDEFFGEGSTSIPSFGDGEGFSWADDFISSAEGVFQDRSSASITTTTNVLPSSIAQVSQNHVPQSVSTTANVSQQQVRQTSTTVIGTGQQPMFVQQFPNVVNIPAGQGQVSNPAGLLQGCSFRHAKYRKKGFHSVPQFIIKSSSTGPTPPVQTIQTQPSQPVQQLPRSSPAPAASPFSANSPLTSRSVTPSCSPAPAMSPLVSRSITPIQTPTSIVSANNLSRPPSHSGSPAPNFNMMQFNQNNNNLQSRAQVQIANSLPIQGLIPNPSPNTNSIMTGQSNLTPNIVHTQNAVIQNPNVVNLNVAHVLCNNSQNMGQQGVQTVPVTMQNPMNIQGTIIQTAQGKSILIPNNQLQGQQINLAGMQNIVQSNQVGQPIIQNQQNLGNVIRLAPQQDKPQTAQPNYSFVNLGGGQGQQILIQRAQVPGQPQNIILRSVQPNIIFQQPGQTAQAIQPQQIQQQIIGQPSGQNLQFQQVLAGGQQMKIVTPSGQLAQQPGAVTLNLAGQNLNLQQLANFNSNNLQGVQMGSSGQFIIQQPTQQQQQMQQSVQISSSVKTNTKVSSSVSSNQAIDPLTQALSLSGITENGSTFSDPSPTPTPTPPPVEVKKPSKSKSKKQAQQVTSVSSTSQPASQFPHILEKTSNIAGLDSGIGSLSTAQSTIVTTTISQSFVQTSNSLTMASTSLGGQVMSSVSQPTFIQSNQFQSSNLNQVVTLSQSGSTVVQQQQNVVIQQTTNTSQHLQRIETDIKRLMGLKSMTMEQKQQLQRLSMLKQKLMNSNQNQMKNSSVVQQQQILPMVGQPPIAQMTQSQTAPSPVVQVSPAVQQVTPVKHVLQPVQNLQSIDNSGFQLQSTNNAVQFSVAQPQLSSNLVTSNIPASKNLVQIQPAHGVAAPRPIMSTGTPVASAPTGKLPIPANATLAVPTQIKIGNQLLTLNLTPQQKDKLQLSLSKMTIEQQEQFLKHQSTLKLQQKQQQIQALQAAAAQQQVQKVNIVVGQSGSKIPLAVQQVSGTPIKSEVIGQQPQSTTPVAANRVKMVAPEIPKASLIHQQMSKDQQNAVAPDTKTPFKNSREACRRLLRYHVFQWSGPSQEEHDKAEHMMELRAQDLLNKSRSMMDKYRLLLLNDSMREKPSAEMVMIQRMLHQDLTACIKEDKRKVEEDPESFEPMPMKYLKSKDSKSDESFDEDKVVKKESSFEDESSVRDTSDESEPSIVVPDIKQEEPVFKNSPSSGTMKLLIRKHSQGFVSSLANEDSGSEKANSPLVSIKSEPVDCEYMESNNGGDSLISKTSSSVFRASLKTKIKLENSDVKNPLHIDISGEGTDSSDPHHDTSFQHSDESYEDYKDSVLISRDMTNMPHTDISDVSMVEDLDHSISPVIPSHRHSDESKTLNSMTINMGENLTQSLCNDQSGRDRGDIVDSVESATYSSESPAYQASLGLSGLHGEEESAMISDSYPSTIIQSNSDLNSIISTTETYTTSEHFTNSQTSQEFLSVNPNEIQSISQSSASYQRQISSTELSDFDQSEHDNFNTSFSSDNVADQPNALLSNQMQSAIDSILDNEEDTEDYIAGQSNSYNSQEVSEEEEEDEDSYSSSRGEEEHRKGNNSDEEDETDLDAAVNSILM</sequence>
<dbReference type="PANTHER" id="PTHR15572:SF0">
    <property type="entry name" value="GLUTAMINE-RICH PROTEIN-RELATED"/>
    <property type="match status" value="1"/>
</dbReference>
<dbReference type="InterPro" id="IPR015671">
    <property type="entry name" value="GSCR1_dom"/>
</dbReference>
<dbReference type="GO" id="GO:0016514">
    <property type="term" value="C:SWI/SNF complex"/>
    <property type="evidence" value="ECO:0007669"/>
    <property type="project" value="TreeGrafter"/>
</dbReference>
<feature type="compositionally biased region" description="Basic and acidic residues" evidence="2">
    <location>
        <begin position="1326"/>
        <end position="1341"/>
    </location>
</feature>
<feature type="compositionally biased region" description="Polar residues" evidence="2">
    <location>
        <begin position="210"/>
        <end position="241"/>
    </location>
</feature>
<feature type="compositionally biased region" description="Low complexity" evidence="2">
    <location>
        <begin position="622"/>
        <end position="638"/>
    </location>
</feature>
<dbReference type="HOGENOM" id="CLU_243419_0_0_1"/>
<feature type="compositionally biased region" description="Pro residues" evidence="2">
    <location>
        <begin position="599"/>
        <end position="609"/>
    </location>
</feature>
<dbReference type="Pfam" id="PF15249">
    <property type="entry name" value="GLTSCR1"/>
    <property type="match status" value="1"/>
</dbReference>
<keyword evidence="1" id="KW-0175">Coiled coil</keyword>
<keyword evidence="5" id="KW-1185">Reference proteome</keyword>
<evidence type="ECO:0000256" key="2">
    <source>
        <dbReference type="SAM" id="MobiDB-lite"/>
    </source>
</evidence>
<dbReference type="STRING" id="225164.V4B4L5"/>
<dbReference type="Proteomes" id="UP000030746">
    <property type="component" value="Unassembled WGS sequence"/>
</dbReference>
<proteinExistence type="predicted"/>
<feature type="region of interest" description="Disordered" evidence="2">
    <location>
        <begin position="1157"/>
        <end position="1214"/>
    </location>
</feature>
<evidence type="ECO:0000313" key="4">
    <source>
        <dbReference type="EMBL" id="ESP02416.1"/>
    </source>
</evidence>
<dbReference type="InterPro" id="IPR052438">
    <property type="entry name" value="Chromatin_remod/trans_coact"/>
</dbReference>
<dbReference type="GO" id="GO:0045893">
    <property type="term" value="P:positive regulation of DNA-templated transcription"/>
    <property type="evidence" value="ECO:0007669"/>
    <property type="project" value="TreeGrafter"/>
</dbReference>
<evidence type="ECO:0000313" key="5">
    <source>
        <dbReference type="Proteomes" id="UP000030746"/>
    </source>
</evidence>
<protein>
    <recommendedName>
        <fullName evidence="3">GLTSCR protein conserved domain-containing protein</fullName>
    </recommendedName>
</protein>
<accession>V4B4L5</accession>
<feature type="region of interest" description="Disordered" evidence="2">
    <location>
        <begin position="1561"/>
        <end position="1624"/>
    </location>
</feature>
<dbReference type="PANTHER" id="PTHR15572">
    <property type="entry name" value="GLIOMA TUMOR SUPPRESSOR CANDIDATE REGION GENE 1"/>
    <property type="match status" value="1"/>
</dbReference>
<dbReference type="GeneID" id="20241996"/>
<name>V4B4L5_LOTGI</name>
<feature type="region of interest" description="Disordered" evidence="2">
    <location>
        <begin position="588"/>
        <end position="639"/>
    </location>
</feature>
<feature type="region of interest" description="Disordered" evidence="2">
    <location>
        <begin position="1504"/>
        <end position="1541"/>
    </location>
</feature>
<reference evidence="4 5" key="1">
    <citation type="journal article" date="2013" name="Nature">
        <title>Insights into bilaterian evolution from three spiralian genomes.</title>
        <authorList>
            <person name="Simakov O."/>
            <person name="Marletaz F."/>
            <person name="Cho S.J."/>
            <person name="Edsinger-Gonzales E."/>
            <person name="Havlak P."/>
            <person name="Hellsten U."/>
            <person name="Kuo D.H."/>
            <person name="Larsson T."/>
            <person name="Lv J."/>
            <person name="Arendt D."/>
            <person name="Savage R."/>
            <person name="Osoegawa K."/>
            <person name="de Jong P."/>
            <person name="Grimwood J."/>
            <person name="Chapman J.A."/>
            <person name="Shapiro H."/>
            <person name="Aerts A."/>
            <person name="Otillar R.P."/>
            <person name="Terry A.Y."/>
            <person name="Boore J.L."/>
            <person name="Grigoriev I.V."/>
            <person name="Lindberg D.R."/>
            <person name="Seaver E.C."/>
            <person name="Weisblat D.A."/>
            <person name="Putnam N.H."/>
            <person name="Rokhsar D.S."/>
        </authorList>
    </citation>
    <scope>NUCLEOTIDE SEQUENCE [LARGE SCALE GENOMIC DNA]</scope>
</reference>
<feature type="region of interest" description="Disordered" evidence="2">
    <location>
        <begin position="148"/>
        <end position="247"/>
    </location>
</feature>
<feature type="domain" description="GLTSCR protein conserved" evidence="3">
    <location>
        <begin position="1056"/>
        <end position="1157"/>
    </location>
</feature>
<dbReference type="KEGG" id="lgi:LOTGIDRAFT_172073"/>
<feature type="compositionally biased region" description="Low complexity" evidence="2">
    <location>
        <begin position="1504"/>
        <end position="1516"/>
    </location>
</feature>
<feature type="compositionally biased region" description="Basic and acidic residues" evidence="2">
    <location>
        <begin position="1175"/>
        <end position="1207"/>
    </location>
</feature>
<feature type="region of interest" description="Disordered" evidence="2">
    <location>
        <begin position="1313"/>
        <end position="1341"/>
    </location>
</feature>
<dbReference type="EMBL" id="KB200255">
    <property type="protein sequence ID" value="ESP02416.1"/>
    <property type="molecule type" value="Genomic_DNA"/>
</dbReference>
<feature type="compositionally biased region" description="Polar residues" evidence="2">
    <location>
        <begin position="1530"/>
        <end position="1541"/>
    </location>
</feature>
<gene>
    <name evidence="4" type="ORF">LOTGIDRAFT_172073</name>
</gene>
<feature type="coiled-coil region" evidence="1">
    <location>
        <begin position="964"/>
        <end position="991"/>
    </location>
</feature>
<organism evidence="4 5">
    <name type="scientific">Lottia gigantea</name>
    <name type="common">Giant owl limpet</name>
    <dbReference type="NCBI Taxonomy" id="225164"/>
    <lineage>
        <taxon>Eukaryota</taxon>
        <taxon>Metazoa</taxon>
        <taxon>Spiralia</taxon>
        <taxon>Lophotrochozoa</taxon>
        <taxon>Mollusca</taxon>
        <taxon>Gastropoda</taxon>
        <taxon>Patellogastropoda</taxon>
        <taxon>Lottioidea</taxon>
        <taxon>Lottiidae</taxon>
        <taxon>Lottia</taxon>
    </lineage>
</organism>